<reference evidence="1 2" key="1">
    <citation type="submission" date="2016-08" db="EMBL/GenBank/DDBJ databases">
        <title>Complete genome sequence of Spiroplasma helicoides TABS-2 (DSM 22551).</title>
        <authorList>
            <person name="Shen W.-Y."/>
            <person name="Lo W.-S."/>
            <person name="Lai Y.-C."/>
            <person name="Kuo C.-H."/>
        </authorList>
    </citation>
    <scope>NUCLEOTIDE SEQUENCE [LARGE SCALE GENOMIC DNA]</scope>
    <source>
        <strain evidence="1 2">TABS-2</strain>
    </source>
</reference>
<proteinExistence type="predicted"/>
<sequence>MRKKYDFYSDNLVSIELRKKAEKLAENKDFVEKLGIILLKQYKSNFISFLKEKENIITKIFSSENDDYIGVLVLLFETAKLINKNEINWNKLYKNFYTPSKKEESKCRKVEEELIKEFGLIPSNDKPNIMGNVFSSAQYVLNFLLNPKVTSEIIFDHLAKNYSNYEENSQKEISIEETINLKSINIDNLQMINFYENQVA</sequence>
<gene>
    <name evidence="1" type="ORF">SHELI_v1c04240</name>
</gene>
<dbReference type="Proteomes" id="UP000094378">
    <property type="component" value="Chromosome"/>
</dbReference>
<name>A0A1B3SKC1_9MOLU</name>
<dbReference type="AlphaFoldDB" id="A0A1B3SKC1"/>
<protein>
    <submittedName>
        <fullName evidence="1">Uncharacterized protein</fullName>
    </submittedName>
</protein>
<evidence type="ECO:0000313" key="1">
    <source>
        <dbReference type="EMBL" id="AOG60375.1"/>
    </source>
</evidence>
<accession>A0A1B3SKC1</accession>
<keyword evidence="2" id="KW-1185">Reference proteome</keyword>
<dbReference type="EMBL" id="CP017015">
    <property type="protein sequence ID" value="AOG60375.1"/>
    <property type="molecule type" value="Genomic_DNA"/>
</dbReference>
<dbReference type="RefSeq" id="WP_069116266.1">
    <property type="nucleotide sequence ID" value="NZ_CP017015.1"/>
</dbReference>
<evidence type="ECO:0000313" key="2">
    <source>
        <dbReference type="Proteomes" id="UP000094378"/>
    </source>
</evidence>
<dbReference type="KEGG" id="shj:SHELI_v1c04240"/>
<organism evidence="1 2">
    <name type="scientific">Spiroplasma helicoides</name>
    <dbReference type="NCBI Taxonomy" id="216938"/>
    <lineage>
        <taxon>Bacteria</taxon>
        <taxon>Bacillati</taxon>
        <taxon>Mycoplasmatota</taxon>
        <taxon>Mollicutes</taxon>
        <taxon>Entomoplasmatales</taxon>
        <taxon>Spiroplasmataceae</taxon>
        <taxon>Spiroplasma</taxon>
    </lineage>
</organism>